<accession>A0A0B7FP16</accession>
<keyword evidence="2" id="KW-1185">Reference proteome</keyword>
<dbReference type="Proteomes" id="UP000059188">
    <property type="component" value="Unassembled WGS sequence"/>
</dbReference>
<proteinExistence type="predicted"/>
<protein>
    <submittedName>
        <fullName evidence="1">Uncharacterized protein</fullName>
    </submittedName>
</protein>
<sequence length="102" mass="11417">MWGDLRALSYPPVAHLPLGREDSTNRGLSDYERAPSCGRFSYHAPNEPVDDIIVRLLGSRSENTLGFFAHLTYSTGCYSPYTSSAYKRSQQESAKGTYEFTV</sequence>
<evidence type="ECO:0000313" key="2">
    <source>
        <dbReference type="Proteomes" id="UP000059188"/>
    </source>
</evidence>
<evidence type="ECO:0000313" key="1">
    <source>
        <dbReference type="EMBL" id="CEL59435.1"/>
    </source>
</evidence>
<name>A0A0B7FP16_THACB</name>
<dbReference type="AlphaFoldDB" id="A0A0B7FP16"/>
<dbReference type="EMBL" id="LN679103">
    <property type="protein sequence ID" value="CEL59435.1"/>
    <property type="molecule type" value="Genomic_DNA"/>
</dbReference>
<organism evidence="1 2">
    <name type="scientific">Thanatephorus cucumeris (strain AG1-IB / isolate 7/3/14)</name>
    <name type="common">Lettuce bottom rot fungus</name>
    <name type="synonym">Rhizoctonia solani</name>
    <dbReference type="NCBI Taxonomy" id="1108050"/>
    <lineage>
        <taxon>Eukaryota</taxon>
        <taxon>Fungi</taxon>
        <taxon>Dikarya</taxon>
        <taxon>Basidiomycota</taxon>
        <taxon>Agaricomycotina</taxon>
        <taxon>Agaricomycetes</taxon>
        <taxon>Cantharellales</taxon>
        <taxon>Ceratobasidiaceae</taxon>
        <taxon>Rhizoctonia</taxon>
        <taxon>Rhizoctonia solani AG-1</taxon>
    </lineage>
</organism>
<gene>
    <name evidence="1" type="ORF">RSOLAG1IB_03368</name>
</gene>
<reference evidence="1 2" key="1">
    <citation type="submission" date="2014-11" db="EMBL/GenBank/DDBJ databases">
        <authorList>
            <person name="Wibberg Daniel"/>
        </authorList>
    </citation>
    <scope>NUCLEOTIDE SEQUENCE [LARGE SCALE GENOMIC DNA]</scope>
    <source>
        <strain evidence="1">Rhizoctonia solani AG1-IB 7/3/14</strain>
    </source>
</reference>